<sequence length="180" mass="20220">MAIGFLFLGGGTHSFSTSNSAIAALLITLYPRLPTGPNDNRCHLQAFRHLYVIATEPRRVQTVDVDTGLPVYCPLEVTVAETEYYDETNYCDVTPCLLPERSVLKNVRVCGPRYWPQLIKITPEDKPWWRSGDKTDPDPFNGGVLYIKRKVGSCSYSDDPIGCQSLLSRAMHEVNVLLHF</sequence>
<dbReference type="GO" id="GO:0070979">
    <property type="term" value="P:protein K11-linked ubiquitination"/>
    <property type="evidence" value="ECO:0007669"/>
    <property type="project" value="TreeGrafter"/>
</dbReference>
<dbReference type="AlphaFoldDB" id="A0A452YXB2"/>
<dbReference type="EnsemblPlants" id="AET1Gv20558500.40">
    <property type="protein sequence ID" value="AET1Gv20558500.40"/>
    <property type="gene ID" value="AET1Gv20558500"/>
</dbReference>
<keyword evidence="4" id="KW-0131">Cell cycle</keyword>
<evidence type="ECO:0000256" key="3">
    <source>
        <dbReference type="ARBA" id="ARBA00022776"/>
    </source>
</evidence>
<reference evidence="6" key="3">
    <citation type="journal article" date="2017" name="Nature">
        <title>Genome sequence of the progenitor of the wheat D genome Aegilops tauschii.</title>
        <authorList>
            <person name="Luo M.C."/>
            <person name="Gu Y.Q."/>
            <person name="Puiu D."/>
            <person name="Wang H."/>
            <person name="Twardziok S.O."/>
            <person name="Deal K.R."/>
            <person name="Huo N."/>
            <person name="Zhu T."/>
            <person name="Wang L."/>
            <person name="Wang Y."/>
            <person name="McGuire P.E."/>
            <person name="Liu S."/>
            <person name="Long H."/>
            <person name="Ramasamy R.K."/>
            <person name="Rodriguez J.C."/>
            <person name="Van S.L."/>
            <person name="Yuan L."/>
            <person name="Wang Z."/>
            <person name="Xia Z."/>
            <person name="Xiao L."/>
            <person name="Anderson O.D."/>
            <person name="Ouyang S."/>
            <person name="Liang Y."/>
            <person name="Zimin A.V."/>
            <person name="Pertea G."/>
            <person name="Qi P."/>
            <person name="Bennetzen J.L."/>
            <person name="Dai X."/>
            <person name="Dawson M.W."/>
            <person name="Muller H.G."/>
            <person name="Kugler K."/>
            <person name="Rivarola-Duarte L."/>
            <person name="Spannagl M."/>
            <person name="Mayer K.F.X."/>
            <person name="Lu F.H."/>
            <person name="Bevan M.W."/>
            <person name="Leroy P."/>
            <person name="Li P."/>
            <person name="You F.M."/>
            <person name="Sun Q."/>
            <person name="Liu Z."/>
            <person name="Lyons E."/>
            <person name="Wicker T."/>
            <person name="Salzberg S.L."/>
            <person name="Devos K.M."/>
            <person name="Dvorak J."/>
        </authorList>
    </citation>
    <scope>NUCLEOTIDE SEQUENCE [LARGE SCALE GENOMIC DNA]</scope>
    <source>
        <strain evidence="6">cv. AL8/78</strain>
    </source>
</reference>
<feature type="domain" description="Anaphase-promoting complex subunit 1 beta-sandwich" evidence="5">
    <location>
        <begin position="61"/>
        <end position="121"/>
    </location>
</feature>
<reference evidence="7" key="2">
    <citation type="journal article" date="2017" name="Nat. Plants">
        <title>The Aegilops tauschii genome reveals multiple impacts of transposons.</title>
        <authorList>
            <person name="Zhao G."/>
            <person name="Zou C."/>
            <person name="Li K."/>
            <person name="Wang K."/>
            <person name="Li T."/>
            <person name="Gao L."/>
            <person name="Zhang X."/>
            <person name="Wang H."/>
            <person name="Yang Z."/>
            <person name="Liu X."/>
            <person name="Jiang W."/>
            <person name="Mao L."/>
            <person name="Kong X."/>
            <person name="Jiao Y."/>
            <person name="Jia J."/>
        </authorList>
    </citation>
    <scope>NUCLEOTIDE SEQUENCE [LARGE SCALE GENOMIC DNA]</scope>
    <source>
        <strain evidence="7">cv. AL8/78</strain>
    </source>
</reference>
<dbReference type="InterPro" id="IPR024990">
    <property type="entry name" value="Apc1"/>
</dbReference>
<name>A0A452YXB2_AEGTS</name>
<evidence type="ECO:0000256" key="4">
    <source>
        <dbReference type="ARBA" id="ARBA00023306"/>
    </source>
</evidence>
<reference evidence="6" key="5">
    <citation type="journal article" date="2021" name="G3 (Bethesda)">
        <title>Aegilops tauschii genome assembly Aet v5.0 features greater sequence contiguity and improved annotation.</title>
        <authorList>
            <person name="Wang L."/>
            <person name="Zhu T."/>
            <person name="Rodriguez J.C."/>
            <person name="Deal K.R."/>
            <person name="Dubcovsky J."/>
            <person name="McGuire P.E."/>
            <person name="Lux T."/>
            <person name="Spannagl M."/>
            <person name="Mayer K.F.X."/>
            <person name="Baldrich P."/>
            <person name="Meyers B.C."/>
            <person name="Huo N."/>
            <person name="Gu Y.Q."/>
            <person name="Zhou H."/>
            <person name="Devos K.M."/>
            <person name="Bennetzen J.L."/>
            <person name="Unver T."/>
            <person name="Budak H."/>
            <person name="Gulick P.J."/>
            <person name="Galiba G."/>
            <person name="Kalapos B."/>
            <person name="Nelson D.R."/>
            <person name="Li P."/>
            <person name="You F.M."/>
            <person name="Luo M.C."/>
            <person name="Dvorak J."/>
        </authorList>
    </citation>
    <scope>NUCLEOTIDE SEQUENCE [LARGE SCALE GENOMIC DNA]</scope>
    <source>
        <strain evidence="6">cv. AL8/78</strain>
    </source>
</reference>
<keyword evidence="1" id="KW-0132">Cell division</keyword>
<dbReference type="PANTHER" id="PTHR12827:SF3">
    <property type="entry name" value="ANAPHASE-PROMOTING COMPLEX SUBUNIT 1"/>
    <property type="match status" value="1"/>
</dbReference>
<keyword evidence="3" id="KW-0498">Mitosis</keyword>
<organism evidence="6 7">
    <name type="scientific">Aegilops tauschii subsp. strangulata</name>
    <name type="common">Goatgrass</name>
    <dbReference type="NCBI Taxonomy" id="200361"/>
    <lineage>
        <taxon>Eukaryota</taxon>
        <taxon>Viridiplantae</taxon>
        <taxon>Streptophyta</taxon>
        <taxon>Embryophyta</taxon>
        <taxon>Tracheophyta</taxon>
        <taxon>Spermatophyta</taxon>
        <taxon>Magnoliopsida</taxon>
        <taxon>Liliopsida</taxon>
        <taxon>Poales</taxon>
        <taxon>Poaceae</taxon>
        <taxon>BOP clade</taxon>
        <taxon>Pooideae</taxon>
        <taxon>Triticodae</taxon>
        <taxon>Triticeae</taxon>
        <taxon>Triticinae</taxon>
        <taxon>Aegilops</taxon>
    </lineage>
</organism>
<reference evidence="7" key="1">
    <citation type="journal article" date="2014" name="Science">
        <title>Ancient hybridizations among the ancestral genomes of bread wheat.</title>
        <authorList>
            <consortium name="International Wheat Genome Sequencing Consortium,"/>
            <person name="Marcussen T."/>
            <person name="Sandve S.R."/>
            <person name="Heier L."/>
            <person name="Spannagl M."/>
            <person name="Pfeifer M."/>
            <person name="Jakobsen K.S."/>
            <person name="Wulff B.B."/>
            <person name="Steuernagel B."/>
            <person name="Mayer K.F."/>
            <person name="Olsen O.A."/>
        </authorList>
    </citation>
    <scope>NUCLEOTIDE SEQUENCE [LARGE SCALE GENOMIC DNA]</scope>
    <source>
        <strain evidence="7">cv. AL8/78</strain>
    </source>
</reference>
<dbReference type="GO" id="GO:0051301">
    <property type="term" value="P:cell division"/>
    <property type="evidence" value="ECO:0007669"/>
    <property type="project" value="UniProtKB-KW"/>
</dbReference>
<keyword evidence="7" id="KW-1185">Reference proteome</keyword>
<evidence type="ECO:0000313" key="6">
    <source>
        <dbReference type="EnsemblPlants" id="AET1Gv20558500.40"/>
    </source>
</evidence>
<dbReference type="GO" id="GO:0007091">
    <property type="term" value="P:metaphase/anaphase transition of mitotic cell cycle"/>
    <property type="evidence" value="ECO:0007669"/>
    <property type="project" value="TreeGrafter"/>
</dbReference>
<dbReference type="InterPro" id="IPR048971">
    <property type="entry name" value="Apc1_3rd"/>
</dbReference>
<keyword evidence="2" id="KW-0677">Repeat</keyword>
<protein>
    <recommendedName>
        <fullName evidence="5">Anaphase-promoting complex subunit 1 beta-sandwich domain-containing protein</fullName>
    </recommendedName>
</protein>
<dbReference type="GO" id="GO:0060090">
    <property type="term" value="F:molecular adaptor activity"/>
    <property type="evidence" value="ECO:0007669"/>
    <property type="project" value="TreeGrafter"/>
</dbReference>
<dbReference type="GO" id="GO:0005680">
    <property type="term" value="C:anaphase-promoting complex"/>
    <property type="evidence" value="ECO:0007669"/>
    <property type="project" value="InterPro"/>
</dbReference>
<dbReference type="Gramene" id="AET1Gv20558500.40">
    <property type="protein sequence ID" value="AET1Gv20558500.40"/>
    <property type="gene ID" value="AET1Gv20558500"/>
</dbReference>
<dbReference type="GO" id="GO:0031145">
    <property type="term" value="P:anaphase-promoting complex-dependent catabolic process"/>
    <property type="evidence" value="ECO:0007669"/>
    <property type="project" value="TreeGrafter"/>
</dbReference>
<evidence type="ECO:0000256" key="1">
    <source>
        <dbReference type="ARBA" id="ARBA00022618"/>
    </source>
</evidence>
<evidence type="ECO:0000313" key="7">
    <source>
        <dbReference type="Proteomes" id="UP000015105"/>
    </source>
</evidence>
<evidence type="ECO:0000259" key="5">
    <source>
        <dbReference type="Pfam" id="PF21282"/>
    </source>
</evidence>
<proteinExistence type="predicted"/>
<reference evidence="6" key="4">
    <citation type="submission" date="2019-03" db="UniProtKB">
        <authorList>
            <consortium name="EnsemblPlants"/>
        </authorList>
    </citation>
    <scope>IDENTIFICATION</scope>
</reference>
<evidence type="ECO:0000256" key="2">
    <source>
        <dbReference type="ARBA" id="ARBA00022737"/>
    </source>
</evidence>
<dbReference type="Proteomes" id="UP000015105">
    <property type="component" value="Chromosome 1D"/>
</dbReference>
<accession>A0A452YXB2</accession>
<dbReference type="Pfam" id="PF21282">
    <property type="entry name" value="APC1_3rd"/>
    <property type="match status" value="1"/>
</dbReference>
<dbReference type="PANTHER" id="PTHR12827">
    <property type="entry name" value="MEIOTIC CHECKPOINT REGULATOR TSG24 FAMILY MEMBER"/>
    <property type="match status" value="1"/>
</dbReference>